<keyword evidence="2" id="KW-1185">Reference proteome</keyword>
<sequence length="120" mass="13496">MILGAGGSMEDDWLMRQFKAVGSGIGMVLKKELSSVELGDIQVNEGEALSREVLLNELLANGEYQQAFLLVNSLKFKMSLYEFNIVADWFIGYLKKLPQDAEPISARLIEDYHEKLKALL</sequence>
<dbReference type="EMBL" id="JAEEGA010000001">
    <property type="protein sequence ID" value="MBP1039621.1"/>
    <property type="molecule type" value="Genomic_DNA"/>
</dbReference>
<accession>A0A940PA26</accession>
<evidence type="ECO:0000313" key="2">
    <source>
        <dbReference type="Proteomes" id="UP000674938"/>
    </source>
</evidence>
<dbReference type="Proteomes" id="UP000674938">
    <property type="component" value="Unassembled WGS sequence"/>
</dbReference>
<proteinExistence type="predicted"/>
<organism evidence="1 2">
    <name type="scientific">Vagococcus allomyrinae</name>
    <dbReference type="NCBI Taxonomy" id="2794353"/>
    <lineage>
        <taxon>Bacteria</taxon>
        <taxon>Bacillati</taxon>
        <taxon>Bacillota</taxon>
        <taxon>Bacilli</taxon>
        <taxon>Lactobacillales</taxon>
        <taxon>Enterococcaceae</taxon>
        <taxon>Vagococcus</taxon>
    </lineage>
</organism>
<evidence type="ECO:0000313" key="1">
    <source>
        <dbReference type="EMBL" id="MBP1039621.1"/>
    </source>
</evidence>
<reference evidence="1" key="1">
    <citation type="submission" date="2020-12" db="EMBL/GenBank/DDBJ databases">
        <title>Vagococcus allomyrinae sp. nov. and Enterococcus lavae sp. nov., isolated from the larvae of Allomyrina dichotoma.</title>
        <authorList>
            <person name="Lee S.D."/>
        </authorList>
    </citation>
    <scope>NUCLEOTIDE SEQUENCE</scope>
    <source>
        <strain evidence="1">BWB3-3</strain>
    </source>
</reference>
<dbReference type="RefSeq" id="WP_209524517.1">
    <property type="nucleotide sequence ID" value="NZ_JAEEGA010000001.1"/>
</dbReference>
<name>A0A940PA26_9ENTE</name>
<gene>
    <name evidence="1" type="ORF">I6N95_01240</name>
</gene>
<protein>
    <submittedName>
        <fullName evidence="1">Uncharacterized protein</fullName>
    </submittedName>
</protein>
<comment type="caution">
    <text evidence="1">The sequence shown here is derived from an EMBL/GenBank/DDBJ whole genome shotgun (WGS) entry which is preliminary data.</text>
</comment>
<dbReference type="AlphaFoldDB" id="A0A940PA26"/>